<evidence type="ECO:0000256" key="1">
    <source>
        <dbReference type="ARBA" id="ARBA00001946"/>
    </source>
</evidence>
<dbReference type="FunFam" id="3.30.70.270:FF:000001">
    <property type="entry name" value="Diguanylate cyclase domain protein"/>
    <property type="match status" value="1"/>
</dbReference>
<evidence type="ECO:0000259" key="5">
    <source>
        <dbReference type="PROSITE" id="PS50112"/>
    </source>
</evidence>
<dbReference type="SUPFAM" id="SSF55073">
    <property type="entry name" value="Nucleotide cyclase"/>
    <property type="match status" value="1"/>
</dbReference>
<dbReference type="PROSITE" id="PS50112">
    <property type="entry name" value="PAS"/>
    <property type="match status" value="1"/>
</dbReference>
<dbReference type="NCBIfam" id="TIGR00254">
    <property type="entry name" value="GGDEF"/>
    <property type="match status" value="1"/>
</dbReference>
<evidence type="ECO:0000313" key="9">
    <source>
        <dbReference type="Proteomes" id="UP000006859"/>
    </source>
</evidence>
<dbReference type="Proteomes" id="UP000006859">
    <property type="component" value="Chromosome"/>
</dbReference>
<feature type="domain" description="GGDEF" evidence="7">
    <location>
        <begin position="351"/>
        <end position="484"/>
    </location>
</feature>
<name>E0SDF1_DICD3</name>
<dbReference type="SUPFAM" id="SSF141868">
    <property type="entry name" value="EAL domain-like"/>
    <property type="match status" value="1"/>
</dbReference>
<dbReference type="InterPro" id="IPR000014">
    <property type="entry name" value="PAS"/>
</dbReference>
<comment type="catalytic activity">
    <reaction evidence="4">
        <text>2 GTP = 3',3'-c-di-GMP + 2 diphosphate</text>
        <dbReference type="Rhea" id="RHEA:24898"/>
        <dbReference type="ChEBI" id="CHEBI:33019"/>
        <dbReference type="ChEBI" id="CHEBI:37565"/>
        <dbReference type="ChEBI" id="CHEBI:58805"/>
        <dbReference type="EC" id="2.7.7.65"/>
    </reaction>
</comment>
<dbReference type="Pfam" id="PF00990">
    <property type="entry name" value="GGDEF"/>
    <property type="match status" value="1"/>
</dbReference>
<dbReference type="PROSITE" id="PS50883">
    <property type="entry name" value="EAL"/>
    <property type="match status" value="1"/>
</dbReference>
<dbReference type="EC" id="2.7.7.65" evidence="3"/>
<dbReference type="SMART" id="SM00091">
    <property type="entry name" value="PAS"/>
    <property type="match status" value="1"/>
</dbReference>
<evidence type="ECO:0000256" key="4">
    <source>
        <dbReference type="ARBA" id="ARBA00034247"/>
    </source>
</evidence>
<evidence type="ECO:0000256" key="3">
    <source>
        <dbReference type="ARBA" id="ARBA00012528"/>
    </source>
</evidence>
<feature type="domain" description="PAS" evidence="5">
    <location>
        <begin position="200"/>
        <end position="253"/>
    </location>
</feature>
<dbReference type="SMART" id="SM00267">
    <property type="entry name" value="GGDEF"/>
    <property type="match status" value="1"/>
</dbReference>
<dbReference type="eggNOG" id="COG2203">
    <property type="taxonomic scope" value="Bacteria"/>
</dbReference>
<dbReference type="InterPro" id="IPR000160">
    <property type="entry name" value="GGDEF_dom"/>
</dbReference>
<evidence type="ECO:0000256" key="2">
    <source>
        <dbReference type="ARBA" id="ARBA00004665"/>
    </source>
</evidence>
<dbReference type="AlphaFoldDB" id="E0SDF1"/>
<evidence type="ECO:0000259" key="6">
    <source>
        <dbReference type="PROSITE" id="PS50883"/>
    </source>
</evidence>
<dbReference type="InterPro" id="IPR035919">
    <property type="entry name" value="EAL_sf"/>
</dbReference>
<keyword evidence="9" id="KW-1185">Reference proteome</keyword>
<dbReference type="SMART" id="SM00065">
    <property type="entry name" value="GAF"/>
    <property type="match status" value="1"/>
</dbReference>
<dbReference type="SMART" id="SM00052">
    <property type="entry name" value="EAL"/>
    <property type="match status" value="1"/>
</dbReference>
<dbReference type="SUPFAM" id="SSF55781">
    <property type="entry name" value="GAF domain-like"/>
    <property type="match status" value="1"/>
</dbReference>
<dbReference type="Pfam" id="PF00563">
    <property type="entry name" value="EAL"/>
    <property type="match status" value="1"/>
</dbReference>
<dbReference type="InterPro" id="IPR035965">
    <property type="entry name" value="PAS-like_dom_sf"/>
</dbReference>
<dbReference type="InterPro" id="IPR052155">
    <property type="entry name" value="Biofilm_reg_signaling"/>
</dbReference>
<dbReference type="Pfam" id="PF13426">
    <property type="entry name" value="PAS_9"/>
    <property type="match status" value="1"/>
</dbReference>
<protein>
    <recommendedName>
        <fullName evidence="3">diguanylate cyclase</fullName>
        <ecNumber evidence="3">2.7.7.65</ecNumber>
    </recommendedName>
</protein>
<accession>E0SDF1</accession>
<dbReference type="InterPro" id="IPR003018">
    <property type="entry name" value="GAF"/>
</dbReference>
<dbReference type="PANTHER" id="PTHR44757">
    <property type="entry name" value="DIGUANYLATE CYCLASE DGCP"/>
    <property type="match status" value="1"/>
</dbReference>
<dbReference type="InterPro" id="IPR029016">
    <property type="entry name" value="GAF-like_dom_sf"/>
</dbReference>
<dbReference type="eggNOG" id="COG5001">
    <property type="taxonomic scope" value="Bacteria"/>
</dbReference>
<evidence type="ECO:0000259" key="7">
    <source>
        <dbReference type="PROSITE" id="PS50887"/>
    </source>
</evidence>
<evidence type="ECO:0000313" key="8">
    <source>
        <dbReference type="EMBL" id="ADM98643.1"/>
    </source>
</evidence>
<dbReference type="InterPro" id="IPR043128">
    <property type="entry name" value="Rev_trsase/Diguanyl_cyclase"/>
</dbReference>
<dbReference type="GO" id="GO:0052621">
    <property type="term" value="F:diguanylate cyclase activity"/>
    <property type="evidence" value="ECO:0007669"/>
    <property type="project" value="UniProtKB-EC"/>
</dbReference>
<dbReference type="PROSITE" id="PS50887">
    <property type="entry name" value="GGDEF"/>
    <property type="match status" value="1"/>
</dbReference>
<dbReference type="Gene3D" id="3.30.450.40">
    <property type="match status" value="1"/>
</dbReference>
<comment type="pathway">
    <text evidence="2">Purine metabolism; 3',5'-cyclic di-GMP biosynthesis.</text>
</comment>
<organism evidence="8 9">
    <name type="scientific">Dickeya dadantii (strain 3937)</name>
    <name type="common">Erwinia chrysanthemi (strain 3937)</name>
    <dbReference type="NCBI Taxonomy" id="198628"/>
    <lineage>
        <taxon>Bacteria</taxon>
        <taxon>Pseudomonadati</taxon>
        <taxon>Pseudomonadota</taxon>
        <taxon>Gammaproteobacteria</taxon>
        <taxon>Enterobacterales</taxon>
        <taxon>Pectobacteriaceae</taxon>
        <taxon>Dickeya</taxon>
    </lineage>
</organism>
<dbReference type="SUPFAM" id="SSF55785">
    <property type="entry name" value="PYP-like sensor domain (PAS domain)"/>
    <property type="match status" value="1"/>
</dbReference>
<dbReference type="KEGG" id="ddd:Dda3937_03689"/>
<dbReference type="STRING" id="198628.Dda3937_03689"/>
<gene>
    <name evidence="8" type="ordered locus">Dda3937_03689</name>
</gene>
<dbReference type="HOGENOM" id="CLU_000445_70_34_6"/>
<dbReference type="PANTHER" id="PTHR44757:SF2">
    <property type="entry name" value="BIOFILM ARCHITECTURE MAINTENANCE PROTEIN MBAA"/>
    <property type="match status" value="1"/>
</dbReference>
<feature type="domain" description="EAL" evidence="6">
    <location>
        <begin position="493"/>
        <end position="747"/>
    </location>
</feature>
<dbReference type="CDD" id="cd01949">
    <property type="entry name" value="GGDEF"/>
    <property type="match status" value="1"/>
</dbReference>
<sequence length="752" mass="84275">MKSYGKHRRDNRLQFFLKEKTMDNVRGTPMSRAPANKDEKSRLEALREYGISKPLSDPGFDNLINLAANVFNVPIVLISLVEEERQLFAASVGMSVCETSRDESFCAHAILKKRIMVIPDTRKDPRFHDNPLVTGEPHIRFYAGIPLRTPSGFPIGALCIIDNKPRSSLSARDAHNLQDFAALVMDKLEMRRLDLARRASQARFESIAESSPDAILCVNDRGTITFWNESAEKMLEYSRDQIVGEHISIIVPDMFVVQLHHLATDKTAIFKGSSIELETRALPGTLIPTELTVSMWHVNNQTRYGIILRDITERQRYEERLFLQAHRDPLTGLANRTLLTSTLEQVLKNGEPTAIMIIDLDGFKDINDSLGHASGDEILSSVAKRLQGNVCSGDLVARMGGDEFAILLPKQNDESQVAKLAEKIIYDISQAVPVDDKQINTSASIGLVMYPAHGTTVQDLLTSADLALYQAKADGRNCYRFFTRELREVFQARHAFQLEFIRAYEQEEFEVFYQPQVSLVNSKVVGAEALLRWRHPYKGLLGPAAFMSALERGPWAERIGDWVVRSACQQASDWCRSGAGNFRISINLFAAQFRSGMLAQKIKEVLTQTGLKPGALELEITENIILRHDENMMKPLNELRSSGVGIAFDDYGTGYASLSMLKHYPVTRLKIDQTFVRAMCESAPDAAIVRAILYLGKSFGLDVIAEGVETQEQCERLLNKGCEQAQGYLFGRPMPAEEFEKLLGLEDAPLVQ</sequence>
<dbReference type="EMBL" id="CP002038">
    <property type="protein sequence ID" value="ADM98643.1"/>
    <property type="molecule type" value="Genomic_DNA"/>
</dbReference>
<dbReference type="Pfam" id="PF01590">
    <property type="entry name" value="GAF"/>
    <property type="match status" value="1"/>
</dbReference>
<dbReference type="CDD" id="cd01948">
    <property type="entry name" value="EAL"/>
    <property type="match status" value="1"/>
</dbReference>
<dbReference type="Gene3D" id="3.20.20.450">
    <property type="entry name" value="EAL domain"/>
    <property type="match status" value="1"/>
</dbReference>
<dbReference type="Gene3D" id="3.30.70.270">
    <property type="match status" value="1"/>
</dbReference>
<dbReference type="NCBIfam" id="TIGR00229">
    <property type="entry name" value="sensory_box"/>
    <property type="match status" value="1"/>
</dbReference>
<proteinExistence type="predicted"/>
<dbReference type="CDD" id="cd00130">
    <property type="entry name" value="PAS"/>
    <property type="match status" value="1"/>
</dbReference>
<reference evidence="8 9" key="1">
    <citation type="journal article" date="2011" name="J. Bacteriol.">
        <title>Genome sequence of the plant-pathogenic bacterium Dickeya dadantii 3937.</title>
        <authorList>
            <person name="Glasner J.D."/>
            <person name="Yang C.H."/>
            <person name="Reverchon S."/>
            <person name="Hugouvieux-Cotte-Pattat N."/>
            <person name="Condemine G."/>
            <person name="Bohin J.P."/>
            <person name="Van Gijsegem F."/>
            <person name="Yang S."/>
            <person name="Franza T."/>
            <person name="Expert D."/>
            <person name="Plunkett G. III"/>
            <person name="San Francisco M.J."/>
            <person name="Charkowski A.O."/>
            <person name="Py B."/>
            <person name="Bell K."/>
            <person name="Rauscher L."/>
            <person name="Rodriguez-Palenzuela P."/>
            <person name="Toussaint A."/>
            <person name="Holeva M.C."/>
            <person name="He S.Y."/>
            <person name="Douet V."/>
            <person name="Boccara M."/>
            <person name="Blanco C."/>
            <person name="Toth I."/>
            <person name="Anderson B.D."/>
            <person name="Biehl B.S."/>
            <person name="Mau B."/>
            <person name="Flynn S.M."/>
            <person name="Barras F."/>
            <person name="Lindeberg M."/>
            <person name="Birch P.R."/>
            <person name="Tsuyumu S."/>
            <person name="Shi X."/>
            <person name="Hibbing M."/>
            <person name="Yap M.N."/>
            <person name="Carpentier M."/>
            <person name="Dassa E."/>
            <person name="Umehara M."/>
            <person name="Kim J.F."/>
            <person name="Rusch M."/>
            <person name="Soni P."/>
            <person name="Mayhew G.F."/>
            <person name="Fouts D.E."/>
            <person name="Gill S.R."/>
            <person name="Blattner F.R."/>
            <person name="Keen N.T."/>
            <person name="Perna N.T."/>
        </authorList>
    </citation>
    <scope>NUCLEOTIDE SEQUENCE [LARGE SCALE GENOMIC DNA]</scope>
    <source>
        <strain evidence="8 9">3937</strain>
    </source>
</reference>
<comment type="cofactor">
    <cofactor evidence="1">
        <name>Mg(2+)</name>
        <dbReference type="ChEBI" id="CHEBI:18420"/>
    </cofactor>
</comment>
<dbReference type="InterPro" id="IPR001633">
    <property type="entry name" value="EAL_dom"/>
</dbReference>
<dbReference type="Gene3D" id="3.30.450.20">
    <property type="entry name" value="PAS domain"/>
    <property type="match status" value="1"/>
</dbReference>
<dbReference type="InterPro" id="IPR029787">
    <property type="entry name" value="Nucleotide_cyclase"/>
</dbReference>